<keyword evidence="1" id="KW-0472">Membrane</keyword>
<evidence type="ECO:0000313" key="2">
    <source>
        <dbReference type="EMBL" id="MBX02854.1"/>
    </source>
</evidence>
<proteinExistence type="predicted"/>
<reference evidence="2" key="1">
    <citation type="submission" date="2018-02" db="EMBL/GenBank/DDBJ databases">
        <title>Rhizophora mucronata_Transcriptome.</title>
        <authorList>
            <person name="Meera S.P."/>
            <person name="Sreeshan A."/>
            <person name="Augustine A."/>
        </authorList>
    </citation>
    <scope>NUCLEOTIDE SEQUENCE</scope>
    <source>
        <tissue evidence="2">Leaf</tissue>
    </source>
</reference>
<feature type="transmembrane region" description="Helical" evidence="1">
    <location>
        <begin position="6"/>
        <end position="28"/>
    </location>
</feature>
<name>A0A2P2KAW6_RHIMU</name>
<protein>
    <submittedName>
        <fullName evidence="2">Uncharacterized protein</fullName>
    </submittedName>
</protein>
<organism evidence="2">
    <name type="scientific">Rhizophora mucronata</name>
    <name type="common">Asiatic mangrove</name>
    <dbReference type="NCBI Taxonomy" id="61149"/>
    <lineage>
        <taxon>Eukaryota</taxon>
        <taxon>Viridiplantae</taxon>
        <taxon>Streptophyta</taxon>
        <taxon>Embryophyta</taxon>
        <taxon>Tracheophyta</taxon>
        <taxon>Spermatophyta</taxon>
        <taxon>Magnoliopsida</taxon>
        <taxon>eudicotyledons</taxon>
        <taxon>Gunneridae</taxon>
        <taxon>Pentapetalae</taxon>
        <taxon>rosids</taxon>
        <taxon>fabids</taxon>
        <taxon>Malpighiales</taxon>
        <taxon>Rhizophoraceae</taxon>
        <taxon>Rhizophora</taxon>
    </lineage>
</organism>
<evidence type="ECO:0000256" key="1">
    <source>
        <dbReference type="SAM" id="Phobius"/>
    </source>
</evidence>
<sequence>MSHQSVLYYPWHTIMTFILLGLGIIAIAGSIKEKLGDSHPLLPTETH</sequence>
<accession>A0A2P2KAW6</accession>
<keyword evidence="1" id="KW-1133">Transmembrane helix</keyword>
<dbReference type="AlphaFoldDB" id="A0A2P2KAW6"/>
<keyword evidence="1" id="KW-0812">Transmembrane</keyword>
<dbReference type="EMBL" id="GGEC01022370">
    <property type="protein sequence ID" value="MBX02854.1"/>
    <property type="molecule type" value="Transcribed_RNA"/>
</dbReference>